<organism evidence="12 13">
    <name type="scientific">Proteus myxofaciens ATCC 19692</name>
    <dbReference type="NCBI Taxonomy" id="1354337"/>
    <lineage>
        <taxon>Bacteria</taxon>
        <taxon>Pseudomonadati</taxon>
        <taxon>Pseudomonadota</taxon>
        <taxon>Gammaproteobacteria</taxon>
        <taxon>Enterobacterales</taxon>
        <taxon>Morganellaceae</taxon>
        <taxon>Proteus</taxon>
    </lineage>
</organism>
<dbReference type="UniPathway" id="UPA00053">
    <property type="reaction ID" value="UER00088"/>
</dbReference>
<evidence type="ECO:0000256" key="9">
    <source>
        <dbReference type="ARBA" id="ARBA00023141"/>
    </source>
</evidence>
<evidence type="ECO:0000256" key="3">
    <source>
        <dbReference type="ARBA" id="ARBA00022605"/>
    </source>
</evidence>
<keyword evidence="3 11" id="KW-0028">Amino-acid biosynthesis</keyword>
<dbReference type="SUPFAM" id="SSF52540">
    <property type="entry name" value="P-loop containing nucleoside triphosphate hydrolases"/>
    <property type="match status" value="1"/>
</dbReference>
<evidence type="ECO:0000256" key="1">
    <source>
        <dbReference type="ARBA" id="ARBA00004842"/>
    </source>
</evidence>
<keyword evidence="11" id="KW-0479">Metal-binding</keyword>
<keyword evidence="2 11" id="KW-0963">Cytoplasm</keyword>
<evidence type="ECO:0000256" key="5">
    <source>
        <dbReference type="ARBA" id="ARBA00022741"/>
    </source>
</evidence>
<dbReference type="InterPro" id="IPR023000">
    <property type="entry name" value="Shikimate_kinase_CS"/>
</dbReference>
<gene>
    <name evidence="11" type="primary">aroK</name>
    <name evidence="12" type="ORF">M983_2501</name>
</gene>
<dbReference type="CDD" id="cd00464">
    <property type="entry name" value="SK"/>
    <property type="match status" value="1"/>
</dbReference>
<comment type="catalytic activity">
    <reaction evidence="10 11">
        <text>shikimate + ATP = 3-phosphoshikimate + ADP + H(+)</text>
        <dbReference type="Rhea" id="RHEA:13121"/>
        <dbReference type="ChEBI" id="CHEBI:15378"/>
        <dbReference type="ChEBI" id="CHEBI:30616"/>
        <dbReference type="ChEBI" id="CHEBI:36208"/>
        <dbReference type="ChEBI" id="CHEBI:145989"/>
        <dbReference type="ChEBI" id="CHEBI:456216"/>
        <dbReference type="EC" id="2.7.1.71"/>
    </reaction>
</comment>
<dbReference type="PANTHER" id="PTHR21087">
    <property type="entry name" value="SHIKIMATE KINASE"/>
    <property type="match status" value="1"/>
</dbReference>
<comment type="cofactor">
    <cofactor evidence="11">
        <name>Mg(2+)</name>
        <dbReference type="ChEBI" id="CHEBI:18420"/>
    </cofactor>
    <text evidence="11">Binds 1 Mg(2+) ion per subunit.</text>
</comment>
<keyword evidence="5 11" id="KW-0547">Nucleotide-binding</keyword>
<keyword evidence="13" id="KW-1185">Reference proteome</keyword>
<dbReference type="GO" id="GO:0005829">
    <property type="term" value="C:cytosol"/>
    <property type="evidence" value="ECO:0007669"/>
    <property type="project" value="TreeGrafter"/>
</dbReference>
<dbReference type="Proteomes" id="UP000094023">
    <property type="component" value="Unassembled WGS sequence"/>
</dbReference>
<protein>
    <recommendedName>
        <fullName evidence="11">Shikimate kinase 1</fullName>
        <shortName evidence="11">SK 1</shortName>
        <ecNumber evidence="11">2.7.1.71</ecNumber>
    </recommendedName>
</protein>
<dbReference type="STRING" id="1354337.M983_2501"/>
<dbReference type="InterPro" id="IPR000623">
    <property type="entry name" value="Shikimate_kinase/TSH1"/>
</dbReference>
<evidence type="ECO:0000313" key="12">
    <source>
        <dbReference type="EMBL" id="OAT24714.1"/>
    </source>
</evidence>
<dbReference type="OrthoDB" id="9800332at2"/>
<comment type="pathway">
    <text evidence="1 11">Metabolic intermediate biosynthesis; chorismate biosynthesis; chorismate from D-erythrose 4-phosphate and phosphoenolpyruvate: step 5/7.</text>
</comment>
<dbReference type="PATRIC" id="fig|1354337.4.peg.2568"/>
<keyword evidence="4 11" id="KW-0808">Transferase</keyword>
<dbReference type="InterPro" id="IPR027417">
    <property type="entry name" value="P-loop_NTPase"/>
</dbReference>
<keyword evidence="8 11" id="KW-0460">Magnesium</keyword>
<dbReference type="Pfam" id="PF01202">
    <property type="entry name" value="SKI"/>
    <property type="match status" value="1"/>
</dbReference>
<feature type="binding site" evidence="11">
    <location>
        <position position="120"/>
    </location>
    <ligand>
        <name>ATP</name>
        <dbReference type="ChEBI" id="CHEBI:30616"/>
    </ligand>
</feature>
<dbReference type="GO" id="GO:0009073">
    <property type="term" value="P:aromatic amino acid family biosynthetic process"/>
    <property type="evidence" value="ECO:0007669"/>
    <property type="project" value="UniProtKB-KW"/>
</dbReference>
<keyword evidence="7 11" id="KW-0067">ATP-binding</keyword>
<evidence type="ECO:0000256" key="10">
    <source>
        <dbReference type="ARBA" id="ARBA00048567"/>
    </source>
</evidence>
<dbReference type="PANTHER" id="PTHR21087:SF21">
    <property type="entry name" value="SHIKIMATE KINASE 2"/>
    <property type="match status" value="1"/>
</dbReference>
<dbReference type="GO" id="GO:0004765">
    <property type="term" value="F:shikimate kinase activity"/>
    <property type="evidence" value="ECO:0007669"/>
    <property type="project" value="UniProtKB-UniRule"/>
</dbReference>
<evidence type="ECO:0000256" key="8">
    <source>
        <dbReference type="ARBA" id="ARBA00022842"/>
    </source>
</evidence>
<accession>A0A198FJV0</accession>
<sequence length="170" mass="18865">MDSTIYLIGPRGAGKTTVGKALSLILDYHFIDTDNWIVDKYQKTISSIVEDNGWEFFRKIESDALVDVSCPNQVISTGGGIILAEKNRTYMKASGVTIYLQASVETLIDRLSDDPNEAQRPSLTGKTLLAETRDVLEKREPLYLECADIIVNAGLSIKEIIEIILVKLTK</sequence>
<feature type="binding site" evidence="11">
    <location>
        <position position="34"/>
    </location>
    <ligand>
        <name>substrate</name>
    </ligand>
</feature>
<comment type="function">
    <text evidence="11">Catalyzes the specific phosphorylation of the 3-hydroxyl group of shikimic acid using ATP as a cosubstrate.</text>
</comment>
<dbReference type="GO" id="GO:0008652">
    <property type="term" value="P:amino acid biosynthetic process"/>
    <property type="evidence" value="ECO:0007669"/>
    <property type="project" value="UniProtKB-KW"/>
</dbReference>
<dbReference type="HAMAP" id="MF_00109">
    <property type="entry name" value="Shikimate_kinase"/>
    <property type="match status" value="1"/>
</dbReference>
<keyword evidence="9 11" id="KW-0057">Aromatic amino acid biosynthesis</keyword>
<feature type="binding site" evidence="11">
    <location>
        <position position="79"/>
    </location>
    <ligand>
        <name>substrate</name>
    </ligand>
</feature>
<proteinExistence type="inferred from homology"/>
<dbReference type="GO" id="GO:0005524">
    <property type="term" value="F:ATP binding"/>
    <property type="evidence" value="ECO:0007669"/>
    <property type="project" value="UniProtKB-UniRule"/>
</dbReference>
<comment type="subunit">
    <text evidence="11">Monomer.</text>
</comment>
<dbReference type="EC" id="2.7.1.71" evidence="11"/>
<dbReference type="EMBL" id="LXEN01000120">
    <property type="protein sequence ID" value="OAT24714.1"/>
    <property type="molecule type" value="Genomic_DNA"/>
</dbReference>
<name>A0A198FJV0_9GAMM</name>
<dbReference type="Gene3D" id="3.40.50.300">
    <property type="entry name" value="P-loop containing nucleotide triphosphate hydrolases"/>
    <property type="match status" value="1"/>
</dbReference>
<comment type="similarity">
    <text evidence="11">Belongs to the shikimate kinase family.</text>
</comment>
<evidence type="ECO:0000256" key="7">
    <source>
        <dbReference type="ARBA" id="ARBA00022840"/>
    </source>
</evidence>
<dbReference type="NCBIfam" id="NF002988">
    <property type="entry name" value="PRK03731.1"/>
    <property type="match status" value="1"/>
</dbReference>
<comment type="subcellular location">
    <subcellularLocation>
        <location evidence="11">Cytoplasm</location>
    </subcellularLocation>
</comment>
<dbReference type="GO" id="GO:0009423">
    <property type="term" value="P:chorismate biosynthetic process"/>
    <property type="evidence" value="ECO:0007669"/>
    <property type="project" value="UniProtKB-UniRule"/>
</dbReference>
<dbReference type="AlphaFoldDB" id="A0A198FJV0"/>
<comment type="caution">
    <text evidence="11">Lacks conserved residue(s) required for the propagation of feature annotation.</text>
</comment>
<feature type="binding site" evidence="11">
    <location>
        <position position="16"/>
    </location>
    <ligand>
        <name>Mg(2+)</name>
        <dbReference type="ChEBI" id="CHEBI:18420"/>
    </ligand>
</feature>
<reference evidence="12 13" key="1">
    <citation type="submission" date="2016-04" db="EMBL/GenBank/DDBJ databases">
        <title>ATOL: Assembling a taxonomically balanced genome-scale reconstruction of the evolutionary history of the Enterobacteriaceae.</title>
        <authorList>
            <person name="Plunkett G.III."/>
            <person name="Neeno-Eckwall E.C."/>
            <person name="Glasner J.D."/>
            <person name="Perna N.T."/>
        </authorList>
    </citation>
    <scope>NUCLEOTIDE SEQUENCE [LARGE SCALE GENOMIC DNA]</scope>
    <source>
        <strain evidence="12 13">ATCC 19692</strain>
    </source>
</reference>
<evidence type="ECO:0000256" key="6">
    <source>
        <dbReference type="ARBA" id="ARBA00022777"/>
    </source>
</evidence>
<dbReference type="RefSeq" id="WP_066751456.1">
    <property type="nucleotide sequence ID" value="NZ_LXEN01000120.1"/>
</dbReference>
<feature type="binding site" evidence="11">
    <location>
        <begin position="12"/>
        <end position="17"/>
    </location>
    <ligand>
        <name>ATP</name>
        <dbReference type="ChEBI" id="CHEBI:30616"/>
    </ligand>
</feature>
<feature type="binding site" evidence="11">
    <location>
        <position position="139"/>
    </location>
    <ligand>
        <name>substrate</name>
    </ligand>
</feature>
<dbReference type="GO" id="GO:0000287">
    <property type="term" value="F:magnesium ion binding"/>
    <property type="evidence" value="ECO:0007669"/>
    <property type="project" value="UniProtKB-UniRule"/>
</dbReference>
<feature type="binding site" evidence="11">
    <location>
        <position position="58"/>
    </location>
    <ligand>
        <name>substrate</name>
    </ligand>
</feature>
<dbReference type="InterPro" id="IPR031322">
    <property type="entry name" value="Shikimate/glucono_kinase"/>
</dbReference>
<evidence type="ECO:0000256" key="2">
    <source>
        <dbReference type="ARBA" id="ARBA00022490"/>
    </source>
</evidence>
<evidence type="ECO:0000313" key="13">
    <source>
        <dbReference type="Proteomes" id="UP000094023"/>
    </source>
</evidence>
<dbReference type="PRINTS" id="PR01100">
    <property type="entry name" value="SHIKIMTKNASE"/>
</dbReference>
<evidence type="ECO:0000256" key="4">
    <source>
        <dbReference type="ARBA" id="ARBA00022679"/>
    </source>
</evidence>
<dbReference type="PROSITE" id="PS01128">
    <property type="entry name" value="SHIKIMATE_KINASE"/>
    <property type="match status" value="1"/>
</dbReference>
<comment type="caution">
    <text evidence="12">The sequence shown here is derived from an EMBL/GenBank/DDBJ whole genome shotgun (WGS) entry which is preliminary data.</text>
</comment>
<evidence type="ECO:0000256" key="11">
    <source>
        <dbReference type="HAMAP-Rule" id="MF_00109"/>
    </source>
</evidence>
<keyword evidence="6 11" id="KW-0418">Kinase</keyword>